<dbReference type="InterPro" id="IPR010442">
    <property type="entry name" value="PET_domain"/>
</dbReference>
<dbReference type="HOGENOM" id="CLU_014643_0_0_1"/>
<dbReference type="Pfam" id="PF06297">
    <property type="entry name" value="PET"/>
    <property type="match status" value="1"/>
</dbReference>
<accession>B4LPW0</accession>
<feature type="domain" description="LIM zinc-binding" evidence="8">
    <location>
        <begin position="638"/>
        <end position="703"/>
    </location>
</feature>
<dbReference type="InParanoid" id="B4LPW0"/>
<keyword evidence="4" id="KW-0677">Repeat</keyword>
<dbReference type="GO" id="GO:0005737">
    <property type="term" value="C:cytoplasm"/>
    <property type="evidence" value="ECO:0007669"/>
    <property type="project" value="UniProtKB-SubCell"/>
</dbReference>
<dbReference type="Pfam" id="PF00412">
    <property type="entry name" value="LIM"/>
    <property type="match status" value="3"/>
</dbReference>
<evidence type="ECO:0000256" key="4">
    <source>
        <dbReference type="ARBA" id="ARBA00022737"/>
    </source>
</evidence>
<gene>
    <name evidence="10" type="primary">Dvir\GJ21955</name>
    <name evidence="10" type="ORF">Dvir_GJ21955</name>
</gene>
<dbReference type="PROSITE" id="PS50023">
    <property type="entry name" value="LIM_DOMAIN_2"/>
    <property type="match status" value="2"/>
</dbReference>
<evidence type="ECO:0000256" key="7">
    <source>
        <dbReference type="PROSITE-ProRule" id="PRU00125"/>
    </source>
</evidence>
<dbReference type="KEGG" id="dvi:6625851"/>
<feature type="domain" description="LIM zinc-binding" evidence="8">
    <location>
        <begin position="704"/>
        <end position="766"/>
    </location>
</feature>
<dbReference type="eggNOG" id="KOG1704">
    <property type="taxonomic scope" value="Eukaryota"/>
</dbReference>
<keyword evidence="6 7" id="KW-0440">LIM domain</keyword>
<evidence type="ECO:0000256" key="3">
    <source>
        <dbReference type="ARBA" id="ARBA00022723"/>
    </source>
</evidence>
<dbReference type="CDD" id="cd09340">
    <property type="entry name" value="LIM1_Testin_like"/>
    <property type="match status" value="1"/>
</dbReference>
<evidence type="ECO:0000259" key="9">
    <source>
        <dbReference type="PROSITE" id="PS51303"/>
    </source>
</evidence>
<dbReference type="OrthoDB" id="10069167at2759"/>
<evidence type="ECO:0000256" key="5">
    <source>
        <dbReference type="ARBA" id="ARBA00022833"/>
    </source>
</evidence>
<dbReference type="AlphaFoldDB" id="B4LPW0"/>
<keyword evidence="2" id="KW-0963">Cytoplasm</keyword>
<dbReference type="EMBL" id="CH940648">
    <property type="protein sequence ID" value="EDW61300.1"/>
    <property type="molecule type" value="Genomic_DNA"/>
</dbReference>
<evidence type="ECO:0000313" key="11">
    <source>
        <dbReference type="Proteomes" id="UP000008792"/>
    </source>
</evidence>
<dbReference type="GO" id="GO:0008270">
    <property type="term" value="F:zinc ion binding"/>
    <property type="evidence" value="ECO:0007669"/>
    <property type="project" value="InterPro"/>
</dbReference>
<dbReference type="FunCoup" id="B4LPW0">
    <property type="interactions" value="233"/>
</dbReference>
<feature type="domain" description="PET" evidence="9">
    <location>
        <begin position="97"/>
        <end position="204"/>
    </location>
</feature>
<evidence type="ECO:0008006" key="12">
    <source>
        <dbReference type="Google" id="ProtNLM"/>
    </source>
</evidence>
<evidence type="ECO:0000259" key="8">
    <source>
        <dbReference type="PROSITE" id="PS50023"/>
    </source>
</evidence>
<comment type="subcellular location">
    <subcellularLocation>
        <location evidence="1">Cytoplasm</location>
    </subcellularLocation>
</comment>
<reference evidence="10 11" key="1">
    <citation type="journal article" date="2007" name="Nature">
        <title>Evolution of genes and genomes on the Drosophila phylogeny.</title>
        <authorList>
            <consortium name="Drosophila 12 Genomes Consortium"/>
            <person name="Clark A.G."/>
            <person name="Eisen M.B."/>
            <person name="Smith D.R."/>
            <person name="Bergman C.M."/>
            <person name="Oliver B."/>
            <person name="Markow T.A."/>
            <person name="Kaufman T.C."/>
            <person name="Kellis M."/>
            <person name="Gelbart W."/>
            <person name="Iyer V.N."/>
            <person name="Pollard D.A."/>
            <person name="Sackton T.B."/>
            <person name="Larracuente A.M."/>
            <person name="Singh N.D."/>
            <person name="Abad J.P."/>
            <person name="Abt D.N."/>
            <person name="Adryan B."/>
            <person name="Aguade M."/>
            <person name="Akashi H."/>
            <person name="Anderson W.W."/>
            <person name="Aquadro C.F."/>
            <person name="Ardell D.H."/>
            <person name="Arguello R."/>
            <person name="Artieri C.G."/>
            <person name="Barbash D.A."/>
            <person name="Barker D."/>
            <person name="Barsanti P."/>
            <person name="Batterham P."/>
            <person name="Batzoglou S."/>
            <person name="Begun D."/>
            <person name="Bhutkar A."/>
            <person name="Blanco E."/>
            <person name="Bosak S.A."/>
            <person name="Bradley R.K."/>
            <person name="Brand A.D."/>
            <person name="Brent M.R."/>
            <person name="Brooks A.N."/>
            <person name="Brown R.H."/>
            <person name="Butlin R.K."/>
            <person name="Caggese C."/>
            <person name="Calvi B.R."/>
            <person name="Bernardo de Carvalho A."/>
            <person name="Caspi A."/>
            <person name="Castrezana S."/>
            <person name="Celniker S.E."/>
            <person name="Chang J.L."/>
            <person name="Chapple C."/>
            <person name="Chatterji S."/>
            <person name="Chinwalla A."/>
            <person name="Civetta A."/>
            <person name="Clifton S.W."/>
            <person name="Comeron J.M."/>
            <person name="Costello J.C."/>
            <person name="Coyne J.A."/>
            <person name="Daub J."/>
            <person name="David R.G."/>
            <person name="Delcher A.L."/>
            <person name="Delehaunty K."/>
            <person name="Do C.B."/>
            <person name="Ebling H."/>
            <person name="Edwards K."/>
            <person name="Eickbush T."/>
            <person name="Evans J.D."/>
            <person name="Filipski A."/>
            <person name="Findeiss S."/>
            <person name="Freyhult E."/>
            <person name="Fulton L."/>
            <person name="Fulton R."/>
            <person name="Garcia A.C."/>
            <person name="Gardiner A."/>
            <person name="Garfield D.A."/>
            <person name="Garvin B.E."/>
            <person name="Gibson G."/>
            <person name="Gilbert D."/>
            <person name="Gnerre S."/>
            <person name="Godfrey J."/>
            <person name="Good R."/>
            <person name="Gotea V."/>
            <person name="Gravely B."/>
            <person name="Greenberg A.J."/>
            <person name="Griffiths-Jones S."/>
            <person name="Gross S."/>
            <person name="Guigo R."/>
            <person name="Gustafson E.A."/>
            <person name="Haerty W."/>
            <person name="Hahn M.W."/>
            <person name="Halligan D.L."/>
            <person name="Halpern A.L."/>
            <person name="Halter G.M."/>
            <person name="Han M.V."/>
            <person name="Heger A."/>
            <person name="Hillier L."/>
            <person name="Hinrichs A.S."/>
            <person name="Holmes I."/>
            <person name="Hoskins R.A."/>
            <person name="Hubisz M.J."/>
            <person name="Hultmark D."/>
            <person name="Huntley M.A."/>
            <person name="Jaffe D.B."/>
            <person name="Jagadeeshan S."/>
            <person name="Jeck W.R."/>
            <person name="Johnson J."/>
            <person name="Jones C.D."/>
            <person name="Jordan W.C."/>
            <person name="Karpen G.H."/>
            <person name="Kataoka E."/>
            <person name="Keightley P.D."/>
            <person name="Kheradpour P."/>
            <person name="Kirkness E.F."/>
            <person name="Koerich L.B."/>
            <person name="Kristiansen K."/>
            <person name="Kudrna D."/>
            <person name="Kulathinal R.J."/>
            <person name="Kumar S."/>
            <person name="Kwok R."/>
            <person name="Lander E."/>
            <person name="Langley C.H."/>
            <person name="Lapoint R."/>
            <person name="Lazzaro B.P."/>
            <person name="Lee S.J."/>
            <person name="Levesque L."/>
            <person name="Li R."/>
            <person name="Lin C.F."/>
            <person name="Lin M.F."/>
            <person name="Lindblad-Toh K."/>
            <person name="Llopart A."/>
            <person name="Long M."/>
            <person name="Low L."/>
            <person name="Lozovsky E."/>
            <person name="Lu J."/>
            <person name="Luo M."/>
            <person name="Machado C.A."/>
            <person name="Makalowski W."/>
            <person name="Marzo M."/>
            <person name="Matsuda M."/>
            <person name="Matzkin L."/>
            <person name="McAllister B."/>
            <person name="McBride C.S."/>
            <person name="McKernan B."/>
            <person name="McKernan K."/>
            <person name="Mendez-Lago M."/>
            <person name="Minx P."/>
            <person name="Mollenhauer M.U."/>
            <person name="Montooth K."/>
            <person name="Mount S.M."/>
            <person name="Mu X."/>
            <person name="Myers E."/>
            <person name="Negre B."/>
            <person name="Newfeld S."/>
            <person name="Nielsen R."/>
            <person name="Noor M.A."/>
            <person name="O'Grady P."/>
            <person name="Pachter L."/>
            <person name="Papaceit M."/>
            <person name="Parisi M.J."/>
            <person name="Parisi M."/>
            <person name="Parts L."/>
            <person name="Pedersen J.S."/>
            <person name="Pesole G."/>
            <person name="Phillippy A.M."/>
            <person name="Ponting C.P."/>
            <person name="Pop M."/>
            <person name="Porcelli D."/>
            <person name="Powell J.R."/>
            <person name="Prohaska S."/>
            <person name="Pruitt K."/>
            <person name="Puig M."/>
            <person name="Quesneville H."/>
            <person name="Ram K.R."/>
            <person name="Rand D."/>
            <person name="Rasmussen M.D."/>
            <person name="Reed L.K."/>
            <person name="Reenan R."/>
            <person name="Reily A."/>
            <person name="Remington K.A."/>
            <person name="Rieger T.T."/>
            <person name="Ritchie M.G."/>
            <person name="Robin C."/>
            <person name="Rogers Y.H."/>
            <person name="Rohde C."/>
            <person name="Rozas J."/>
            <person name="Rubenfield M.J."/>
            <person name="Ruiz A."/>
            <person name="Russo S."/>
            <person name="Salzberg S.L."/>
            <person name="Sanchez-Gracia A."/>
            <person name="Saranga D.J."/>
            <person name="Sato H."/>
            <person name="Schaeffer S.W."/>
            <person name="Schatz M.C."/>
            <person name="Schlenke T."/>
            <person name="Schwartz R."/>
            <person name="Segarra C."/>
            <person name="Singh R.S."/>
            <person name="Sirot L."/>
            <person name="Sirota M."/>
            <person name="Sisneros N.B."/>
            <person name="Smith C.D."/>
            <person name="Smith T.F."/>
            <person name="Spieth J."/>
            <person name="Stage D.E."/>
            <person name="Stark A."/>
            <person name="Stephan W."/>
            <person name="Strausberg R.L."/>
            <person name="Strempel S."/>
            <person name="Sturgill D."/>
            <person name="Sutton G."/>
            <person name="Sutton G.G."/>
            <person name="Tao W."/>
            <person name="Teichmann S."/>
            <person name="Tobari Y.N."/>
            <person name="Tomimura Y."/>
            <person name="Tsolas J.M."/>
            <person name="Valente V.L."/>
            <person name="Venter E."/>
            <person name="Venter J.C."/>
            <person name="Vicario S."/>
            <person name="Vieira F.G."/>
            <person name="Vilella A.J."/>
            <person name="Villasante A."/>
            <person name="Walenz B."/>
            <person name="Wang J."/>
            <person name="Wasserman M."/>
            <person name="Watts T."/>
            <person name="Wilson D."/>
            <person name="Wilson R.K."/>
            <person name="Wing R.A."/>
            <person name="Wolfner M.F."/>
            <person name="Wong A."/>
            <person name="Wong G.K."/>
            <person name="Wu C.I."/>
            <person name="Wu G."/>
            <person name="Yamamoto D."/>
            <person name="Yang H.P."/>
            <person name="Yang S.P."/>
            <person name="Yorke J.A."/>
            <person name="Yoshida K."/>
            <person name="Zdobnov E."/>
            <person name="Zhang P."/>
            <person name="Zhang Y."/>
            <person name="Zimin A.V."/>
            <person name="Baldwin J."/>
            <person name="Abdouelleil A."/>
            <person name="Abdulkadir J."/>
            <person name="Abebe A."/>
            <person name="Abera B."/>
            <person name="Abreu J."/>
            <person name="Acer S.C."/>
            <person name="Aftuck L."/>
            <person name="Alexander A."/>
            <person name="An P."/>
            <person name="Anderson E."/>
            <person name="Anderson S."/>
            <person name="Arachi H."/>
            <person name="Azer M."/>
            <person name="Bachantsang P."/>
            <person name="Barry A."/>
            <person name="Bayul T."/>
            <person name="Berlin A."/>
            <person name="Bessette D."/>
            <person name="Bloom T."/>
            <person name="Blye J."/>
            <person name="Boguslavskiy L."/>
            <person name="Bonnet C."/>
            <person name="Boukhgalter B."/>
            <person name="Bourzgui I."/>
            <person name="Brown A."/>
            <person name="Cahill P."/>
            <person name="Channer S."/>
            <person name="Cheshatsang Y."/>
            <person name="Chuda L."/>
            <person name="Citroen M."/>
            <person name="Collymore A."/>
            <person name="Cooke P."/>
            <person name="Costello M."/>
            <person name="D'Aco K."/>
            <person name="Daza R."/>
            <person name="De Haan G."/>
            <person name="DeGray S."/>
            <person name="DeMaso C."/>
            <person name="Dhargay N."/>
            <person name="Dooley K."/>
            <person name="Dooley E."/>
            <person name="Doricent M."/>
            <person name="Dorje P."/>
            <person name="Dorjee K."/>
            <person name="Dupes A."/>
            <person name="Elong R."/>
            <person name="Falk J."/>
            <person name="Farina A."/>
            <person name="Faro S."/>
            <person name="Ferguson D."/>
            <person name="Fisher S."/>
            <person name="Foley C.D."/>
            <person name="Franke A."/>
            <person name="Friedrich D."/>
            <person name="Gadbois L."/>
            <person name="Gearin G."/>
            <person name="Gearin C.R."/>
            <person name="Giannoukos G."/>
            <person name="Goode T."/>
            <person name="Graham J."/>
            <person name="Grandbois E."/>
            <person name="Grewal S."/>
            <person name="Gyaltsen K."/>
            <person name="Hafez N."/>
            <person name="Hagos B."/>
            <person name="Hall J."/>
            <person name="Henson C."/>
            <person name="Hollinger A."/>
            <person name="Honan T."/>
            <person name="Huard M.D."/>
            <person name="Hughes L."/>
            <person name="Hurhula B."/>
            <person name="Husby M.E."/>
            <person name="Kamat A."/>
            <person name="Kanga B."/>
            <person name="Kashin S."/>
            <person name="Khazanovich D."/>
            <person name="Kisner P."/>
            <person name="Lance K."/>
            <person name="Lara M."/>
            <person name="Lee W."/>
            <person name="Lennon N."/>
            <person name="Letendre F."/>
            <person name="LeVine R."/>
            <person name="Lipovsky A."/>
            <person name="Liu X."/>
            <person name="Liu J."/>
            <person name="Liu S."/>
            <person name="Lokyitsang T."/>
            <person name="Lokyitsang Y."/>
            <person name="Lubonja R."/>
            <person name="Lui A."/>
            <person name="MacDonald P."/>
            <person name="Magnisalis V."/>
            <person name="Maru K."/>
            <person name="Matthews C."/>
            <person name="McCusker W."/>
            <person name="McDonough S."/>
            <person name="Mehta T."/>
            <person name="Meldrim J."/>
            <person name="Meneus L."/>
            <person name="Mihai O."/>
            <person name="Mihalev A."/>
            <person name="Mihova T."/>
            <person name="Mittelman R."/>
            <person name="Mlenga V."/>
            <person name="Montmayeur A."/>
            <person name="Mulrain L."/>
            <person name="Navidi A."/>
            <person name="Naylor J."/>
            <person name="Negash T."/>
            <person name="Nguyen T."/>
            <person name="Nguyen N."/>
            <person name="Nicol R."/>
            <person name="Norbu C."/>
            <person name="Norbu N."/>
            <person name="Novod N."/>
            <person name="O'Neill B."/>
            <person name="Osman S."/>
            <person name="Markiewicz E."/>
            <person name="Oyono O.L."/>
            <person name="Patti C."/>
            <person name="Phunkhang P."/>
            <person name="Pierre F."/>
            <person name="Priest M."/>
            <person name="Raghuraman S."/>
            <person name="Rege F."/>
            <person name="Reyes R."/>
            <person name="Rise C."/>
            <person name="Rogov P."/>
            <person name="Ross K."/>
            <person name="Ryan E."/>
            <person name="Settipalli S."/>
            <person name="Shea T."/>
            <person name="Sherpa N."/>
            <person name="Shi L."/>
            <person name="Shih D."/>
            <person name="Sparrow T."/>
            <person name="Spaulding J."/>
            <person name="Stalker J."/>
            <person name="Stange-Thomann N."/>
            <person name="Stavropoulos S."/>
            <person name="Stone C."/>
            <person name="Strader C."/>
            <person name="Tesfaye S."/>
            <person name="Thomson T."/>
            <person name="Thoulutsang Y."/>
            <person name="Thoulutsang D."/>
            <person name="Topham K."/>
            <person name="Topping I."/>
            <person name="Tsamla T."/>
            <person name="Vassiliev H."/>
            <person name="Vo A."/>
            <person name="Wangchuk T."/>
            <person name="Wangdi T."/>
            <person name="Weiand M."/>
            <person name="Wilkinson J."/>
            <person name="Wilson A."/>
            <person name="Yadav S."/>
            <person name="Young G."/>
            <person name="Yu Q."/>
            <person name="Zembek L."/>
            <person name="Zhong D."/>
            <person name="Zimmer A."/>
            <person name="Zwirko Z."/>
            <person name="Jaffe D.B."/>
            <person name="Alvarez P."/>
            <person name="Brockman W."/>
            <person name="Butler J."/>
            <person name="Chin C."/>
            <person name="Gnerre S."/>
            <person name="Grabherr M."/>
            <person name="Kleber M."/>
            <person name="Mauceli E."/>
            <person name="MacCallum I."/>
        </authorList>
    </citation>
    <scope>NUCLEOTIDE SEQUENCE [LARGE SCALE GENOMIC DNA]</scope>
    <source>
        <strain evidence="11">Tucson 15010-1051.87</strain>
    </source>
</reference>
<keyword evidence="5 7" id="KW-0862">Zinc</keyword>
<dbReference type="STRING" id="7244.B4LPW0"/>
<proteinExistence type="predicted"/>
<dbReference type="OMA" id="IEDMNMY"/>
<dbReference type="PhylomeDB" id="B4LPW0"/>
<dbReference type="Proteomes" id="UP000008792">
    <property type="component" value="Unassembled WGS sequence"/>
</dbReference>
<keyword evidence="3 7" id="KW-0479">Metal-binding</keyword>
<evidence type="ECO:0000313" key="10">
    <source>
        <dbReference type="EMBL" id="EDW61300.1"/>
    </source>
</evidence>
<organism evidence="10 11">
    <name type="scientific">Drosophila virilis</name>
    <name type="common">Fruit fly</name>
    <dbReference type="NCBI Taxonomy" id="7244"/>
    <lineage>
        <taxon>Eukaryota</taxon>
        <taxon>Metazoa</taxon>
        <taxon>Ecdysozoa</taxon>
        <taxon>Arthropoda</taxon>
        <taxon>Hexapoda</taxon>
        <taxon>Insecta</taxon>
        <taxon>Pterygota</taxon>
        <taxon>Neoptera</taxon>
        <taxon>Endopterygota</taxon>
        <taxon>Diptera</taxon>
        <taxon>Brachycera</taxon>
        <taxon>Muscomorpha</taxon>
        <taxon>Ephydroidea</taxon>
        <taxon>Drosophilidae</taxon>
        <taxon>Drosophila</taxon>
    </lineage>
</organism>
<protein>
    <recommendedName>
        <fullName evidence="12">Testin</fullName>
    </recommendedName>
</protein>
<evidence type="ECO:0000256" key="2">
    <source>
        <dbReference type="ARBA" id="ARBA00022490"/>
    </source>
</evidence>
<sequence>MANTATNNANTNSCVETPTAPEWLSKLESRRELLKRSKLGHESGAGAPCGECQDKCPGLDLHFWRKVCRNCMCRKDQHLCTDDDATGWAQFEILGQIRAKPAYIKIKALASQPVQVEWVPPNAAPDVVTDYMEKLGAAQIPVAGSDAANKRKQQLEFQVPPHDLDAALCDNLTETEAQQLQQYVQKLRDQCVGQGIVVRVGRLAHGHVEHIVPAQPTPVLPEAARKLFHSLGLPPVLDATLYELLSNQKLAHALSQQGTHAQPKLLVAFSEPLSDSTTEFDAHPALRAETKIKLLGISKPSMQSLVTHGVVYDKLLGLLQEKNLNISRDARLGPISEFRKEYASNPQFRAEINTVCAPPALATTPLKSSPGTPFHSPLPLKNPAQARFGAQMRQDTPMRRVKFGGVSTILYDCGLPAHIDYERDPVFAQIVQAEPLKQALQEARSGRTAPSVIIASAPAATDNLQQLEGLAPVTKAQLQRVGVDKQMLQSAAANAPYYSRLFQTLQDKGIRHDQCQLLEPLKQMNDWLLNDEQLLDDIDKLFANMANAAGGDISYGNDTLTNSASHDSGFCSKPSTPGHAAEDINASLGKFTSIPGIEHMNMYPQCAGMPEQFQQLQLGEDSPARDSAGAGAVALPNISCRDCGLAIELGEVAVKAERAGKEIAWHPGCFKCHTCRELLADLVYFFHHGQVYCGRDLAIKLKIPRCKACDELIFTKEYTAAEGATYHIKHFCCLQCDEPLAGQQYIPDEKSNMPLCLQCYDKFYAGTCKRCQLPIGPADQGVAWGDIHWHGPCFVCAGAECAKSLIGGRFCVKQDMPFCSPACVRSIIPA</sequence>
<dbReference type="InterPro" id="IPR033724">
    <property type="entry name" value="PET_testin"/>
</dbReference>
<dbReference type="PROSITE" id="PS00478">
    <property type="entry name" value="LIM_DOMAIN_1"/>
    <property type="match status" value="1"/>
</dbReference>
<dbReference type="Gene3D" id="2.10.110.10">
    <property type="entry name" value="Cysteine Rich Protein"/>
    <property type="match status" value="3"/>
</dbReference>
<dbReference type="PANTHER" id="PTHR24211:SF22">
    <property type="entry name" value="TESTIN"/>
    <property type="match status" value="1"/>
</dbReference>
<dbReference type="SMART" id="SM00132">
    <property type="entry name" value="LIM"/>
    <property type="match status" value="3"/>
</dbReference>
<dbReference type="CDD" id="cd09829">
    <property type="entry name" value="PET_testin"/>
    <property type="match status" value="1"/>
</dbReference>
<keyword evidence="11" id="KW-1185">Reference proteome</keyword>
<dbReference type="FunFam" id="2.10.110.10:FF:000005">
    <property type="entry name" value="Testin isoform 1"/>
    <property type="match status" value="1"/>
</dbReference>
<dbReference type="InterPro" id="IPR047120">
    <property type="entry name" value="Pk/Esn/Tes"/>
</dbReference>
<dbReference type="PROSITE" id="PS51303">
    <property type="entry name" value="PET"/>
    <property type="match status" value="1"/>
</dbReference>
<evidence type="ECO:0000256" key="1">
    <source>
        <dbReference type="ARBA" id="ARBA00004496"/>
    </source>
</evidence>
<dbReference type="SUPFAM" id="SSF57716">
    <property type="entry name" value="Glucocorticoid receptor-like (DNA-binding domain)"/>
    <property type="match status" value="2"/>
</dbReference>
<dbReference type="CDD" id="cd09341">
    <property type="entry name" value="LIM2_Testin_like"/>
    <property type="match status" value="1"/>
</dbReference>
<dbReference type="PANTHER" id="PTHR24211">
    <property type="entry name" value="LIM DOMAIN-CONTAINING PROTEIN"/>
    <property type="match status" value="1"/>
</dbReference>
<dbReference type="InterPro" id="IPR001781">
    <property type="entry name" value="Znf_LIM"/>
</dbReference>
<evidence type="ECO:0000256" key="6">
    <source>
        <dbReference type="ARBA" id="ARBA00023038"/>
    </source>
</evidence>
<name>B4LPW0_DROVI</name>
<dbReference type="SMR" id="B4LPW0"/>